<protein>
    <recommendedName>
        <fullName evidence="5">DUF4468 domain-containing protein</fullName>
    </recommendedName>
</protein>
<dbReference type="AlphaFoldDB" id="A0A316L1Q2"/>
<evidence type="ECO:0000256" key="2">
    <source>
        <dbReference type="SAM" id="SignalP"/>
    </source>
</evidence>
<evidence type="ECO:0000313" key="4">
    <source>
        <dbReference type="Proteomes" id="UP000245762"/>
    </source>
</evidence>
<evidence type="ECO:0000256" key="1">
    <source>
        <dbReference type="SAM" id="MobiDB-lite"/>
    </source>
</evidence>
<proteinExistence type="predicted"/>
<dbReference type="RefSeq" id="WP_109661767.1">
    <property type="nucleotide sequence ID" value="NZ_QGEG01000002.1"/>
</dbReference>
<feature type="region of interest" description="Disordered" evidence="1">
    <location>
        <begin position="264"/>
        <end position="355"/>
    </location>
</feature>
<comment type="caution">
    <text evidence="3">The sequence shown here is derived from an EMBL/GenBank/DDBJ whole genome shotgun (WGS) entry which is preliminary data.</text>
</comment>
<keyword evidence="4" id="KW-1185">Reference proteome</keyword>
<feature type="compositionally biased region" description="Polar residues" evidence="1">
    <location>
        <begin position="307"/>
        <end position="316"/>
    </location>
</feature>
<organism evidence="3 4">
    <name type="scientific">Flagellimonas aquimarina</name>
    <dbReference type="NCBI Taxonomy" id="2201895"/>
    <lineage>
        <taxon>Bacteria</taxon>
        <taxon>Pseudomonadati</taxon>
        <taxon>Bacteroidota</taxon>
        <taxon>Flavobacteriia</taxon>
        <taxon>Flavobacteriales</taxon>
        <taxon>Flavobacteriaceae</taxon>
        <taxon>Flagellimonas</taxon>
    </lineage>
</organism>
<evidence type="ECO:0008006" key="5">
    <source>
        <dbReference type="Google" id="ProtNLM"/>
    </source>
</evidence>
<accession>A0A316L1Q2</accession>
<sequence length="355" mass="40244">MKTKIYLIALLFLASFNSIQALNNNESEDNLNISVVVPLQMEGLTSGQLSKIESKMLRMVSNYGIAGEGYTDKFIMYPKYEIYDHKIVEGLQNVHVIDVELNFIIKEVKTGKVYSVFNQEITGDGYSKKEAINQSISQIKTKGEKIKNFLQDAKTKILEYYRSNCNRLYNEADTMVEQKRYNEAIALLYPVPKEVGGDCYKKIQRKLDEAYNGYLNKTCEKNLVRAKAEISKNNNETALEILGAIETESNCHSSAQQLKVKIQTRTKNNGQNSGTSDSSTEPVESKKTNDSVKTPNTNLVDDKKPTKTVNTSSPVSGNERETRRAKKRKKMGEIARTEFKRTRHQGEMDRAMQEG</sequence>
<gene>
    <name evidence="3" type="ORF">DKG77_07365</name>
</gene>
<feature type="compositionally biased region" description="Polar residues" evidence="1">
    <location>
        <begin position="264"/>
        <end position="282"/>
    </location>
</feature>
<feature type="compositionally biased region" description="Basic and acidic residues" evidence="1">
    <location>
        <begin position="331"/>
        <end position="355"/>
    </location>
</feature>
<keyword evidence="2" id="KW-0732">Signal</keyword>
<feature type="chain" id="PRO_5016384506" description="DUF4468 domain-containing protein" evidence="2">
    <location>
        <begin position="22"/>
        <end position="355"/>
    </location>
</feature>
<feature type="signal peptide" evidence="2">
    <location>
        <begin position="1"/>
        <end position="21"/>
    </location>
</feature>
<dbReference type="Proteomes" id="UP000245762">
    <property type="component" value="Unassembled WGS sequence"/>
</dbReference>
<name>A0A316L1Q2_9FLAO</name>
<dbReference type="OrthoDB" id="1049190at2"/>
<dbReference type="EMBL" id="QGEG01000002">
    <property type="protein sequence ID" value="PWL38103.1"/>
    <property type="molecule type" value="Genomic_DNA"/>
</dbReference>
<evidence type="ECO:0000313" key="3">
    <source>
        <dbReference type="EMBL" id="PWL38103.1"/>
    </source>
</evidence>
<reference evidence="3 4" key="1">
    <citation type="submission" date="2018-05" db="EMBL/GenBank/DDBJ databases">
        <title>Complete genome sequence of Flagellimonas aquimarina ECD12 isolated from seaweed Ecklonia cava.</title>
        <authorList>
            <person name="Choi S."/>
            <person name="Seong C."/>
        </authorList>
    </citation>
    <scope>NUCLEOTIDE SEQUENCE [LARGE SCALE GENOMIC DNA]</scope>
    <source>
        <strain evidence="3 4">ECD12</strain>
    </source>
</reference>